<organism evidence="1 2">
    <name type="scientific">Papaver somniferum</name>
    <name type="common">Opium poppy</name>
    <dbReference type="NCBI Taxonomy" id="3469"/>
    <lineage>
        <taxon>Eukaryota</taxon>
        <taxon>Viridiplantae</taxon>
        <taxon>Streptophyta</taxon>
        <taxon>Embryophyta</taxon>
        <taxon>Tracheophyta</taxon>
        <taxon>Spermatophyta</taxon>
        <taxon>Magnoliopsida</taxon>
        <taxon>Ranunculales</taxon>
        <taxon>Papaveraceae</taxon>
        <taxon>Papaveroideae</taxon>
        <taxon>Papaver</taxon>
    </lineage>
</organism>
<keyword evidence="2" id="KW-1185">Reference proteome</keyword>
<gene>
    <name evidence="1" type="ORF">C5167_047970</name>
</gene>
<proteinExistence type="predicted"/>
<feature type="non-terminal residue" evidence="1">
    <location>
        <position position="36"/>
    </location>
</feature>
<dbReference type="AlphaFoldDB" id="A0A4Y7KK79"/>
<accession>A0A4Y7KK79</accession>
<dbReference type="EMBL" id="CM010722">
    <property type="protein sequence ID" value="RZC72488.1"/>
    <property type="molecule type" value="Genomic_DNA"/>
</dbReference>
<sequence>MQYNRCFVTAVIAAMSAHEYRFEVKQEEKFGSFGAS</sequence>
<evidence type="ECO:0000313" key="2">
    <source>
        <dbReference type="Proteomes" id="UP000316621"/>
    </source>
</evidence>
<name>A0A4Y7KK79_PAPSO</name>
<dbReference type="Proteomes" id="UP000316621">
    <property type="component" value="Chromosome 8"/>
</dbReference>
<protein>
    <submittedName>
        <fullName evidence="1">Uncharacterized protein</fullName>
    </submittedName>
</protein>
<dbReference type="Gramene" id="RZC72488">
    <property type="protein sequence ID" value="RZC72488"/>
    <property type="gene ID" value="C5167_047970"/>
</dbReference>
<evidence type="ECO:0000313" key="1">
    <source>
        <dbReference type="EMBL" id="RZC72488.1"/>
    </source>
</evidence>
<reference evidence="1 2" key="1">
    <citation type="journal article" date="2018" name="Science">
        <title>The opium poppy genome and morphinan production.</title>
        <authorList>
            <person name="Guo L."/>
            <person name="Winzer T."/>
            <person name="Yang X."/>
            <person name="Li Y."/>
            <person name="Ning Z."/>
            <person name="He Z."/>
            <person name="Teodor R."/>
            <person name="Lu Y."/>
            <person name="Bowser T.A."/>
            <person name="Graham I.A."/>
            <person name="Ye K."/>
        </authorList>
    </citation>
    <scope>NUCLEOTIDE SEQUENCE [LARGE SCALE GENOMIC DNA]</scope>
    <source>
        <strain evidence="2">cv. HN1</strain>
        <tissue evidence="1">Leaves</tissue>
    </source>
</reference>